<protein>
    <recommendedName>
        <fullName evidence="6">RNA polymerase sigma-70 region 2 domain-containing protein</fullName>
    </recommendedName>
</protein>
<dbReference type="PANTHER" id="PTHR30385">
    <property type="entry name" value="SIGMA FACTOR F FLAGELLAR"/>
    <property type="match status" value="1"/>
</dbReference>
<name>A0A235FAU6_9BACL</name>
<keyword evidence="8" id="KW-1185">Reference proteome</keyword>
<accession>A0A235FAU6</accession>
<dbReference type="GO" id="GO:0016987">
    <property type="term" value="F:sigma factor activity"/>
    <property type="evidence" value="ECO:0007669"/>
    <property type="project" value="UniProtKB-KW"/>
</dbReference>
<dbReference type="EMBL" id="NOII01000001">
    <property type="protein sequence ID" value="OYD58448.1"/>
    <property type="molecule type" value="Genomic_DNA"/>
</dbReference>
<organism evidence="7 8">
    <name type="scientific">Fictibacillus aquaticus</name>
    <dbReference type="NCBI Taxonomy" id="2021314"/>
    <lineage>
        <taxon>Bacteria</taxon>
        <taxon>Bacillati</taxon>
        <taxon>Bacillota</taxon>
        <taxon>Bacilli</taxon>
        <taxon>Bacillales</taxon>
        <taxon>Fictibacillaceae</taxon>
        <taxon>Fictibacillus</taxon>
    </lineage>
</organism>
<evidence type="ECO:0000256" key="1">
    <source>
        <dbReference type="ARBA" id="ARBA00023015"/>
    </source>
</evidence>
<dbReference type="AlphaFoldDB" id="A0A235FAU6"/>
<keyword evidence="3" id="KW-0238">DNA-binding</keyword>
<keyword evidence="2" id="KW-0731">Sigma factor</keyword>
<dbReference type="SUPFAM" id="SSF88659">
    <property type="entry name" value="Sigma3 and sigma4 domains of RNA polymerase sigma factors"/>
    <property type="match status" value="1"/>
</dbReference>
<dbReference type="OrthoDB" id="2578977at2"/>
<keyword evidence="1" id="KW-0805">Transcription regulation</keyword>
<dbReference type="GO" id="GO:0006352">
    <property type="term" value="P:DNA-templated transcription initiation"/>
    <property type="evidence" value="ECO:0007669"/>
    <property type="project" value="InterPro"/>
</dbReference>
<dbReference type="Proteomes" id="UP000215059">
    <property type="component" value="Unassembled WGS sequence"/>
</dbReference>
<dbReference type="Pfam" id="PF10782">
    <property type="entry name" value="zf-C2HCIx2C"/>
    <property type="match status" value="1"/>
</dbReference>
<gene>
    <name evidence="7" type="ORF">CGZ90_00675</name>
</gene>
<dbReference type="NCBIfam" id="TIGR02937">
    <property type="entry name" value="sigma70-ECF"/>
    <property type="match status" value="1"/>
</dbReference>
<keyword evidence="5" id="KW-0175">Coiled coil</keyword>
<dbReference type="InterPro" id="IPR013324">
    <property type="entry name" value="RNA_pol_sigma_r3/r4-like"/>
</dbReference>
<dbReference type="InterPro" id="IPR014284">
    <property type="entry name" value="RNA_pol_sigma-70_dom"/>
</dbReference>
<feature type="coiled-coil region" evidence="5">
    <location>
        <begin position="413"/>
        <end position="488"/>
    </location>
</feature>
<feature type="domain" description="RNA polymerase sigma-70 region 2" evidence="6">
    <location>
        <begin position="17"/>
        <end position="91"/>
    </location>
</feature>
<dbReference type="SUPFAM" id="SSF88946">
    <property type="entry name" value="Sigma2 domain of RNA polymerase sigma factors"/>
    <property type="match status" value="1"/>
</dbReference>
<dbReference type="InterPro" id="IPR019718">
    <property type="entry name" value="DUF2602"/>
</dbReference>
<dbReference type="InterPro" id="IPR007627">
    <property type="entry name" value="RNA_pol_sigma70_r2"/>
</dbReference>
<dbReference type="PANTHER" id="PTHR30385:SF4">
    <property type="entry name" value="RNA POLYMERASE SIGMA-E FACTOR"/>
    <property type="match status" value="1"/>
</dbReference>
<evidence type="ECO:0000256" key="4">
    <source>
        <dbReference type="ARBA" id="ARBA00023163"/>
    </source>
</evidence>
<evidence type="ECO:0000313" key="8">
    <source>
        <dbReference type="Proteomes" id="UP000215059"/>
    </source>
</evidence>
<sequence length="514" mass="59062">MEALKEIEGNLLTKEDLVEKYGKLVYKLSNKFVNRAHALGLDREDIHSYGFIGLIKAFENWDPEKFNGDVKKFSTFAVPTILGYIKRTLRDMNPGVKFSRSAKETGMEIISNGLENESLEVIVGKLCTTKKKALAGLDYIRSKTQSLDAVVFDGGSGGDKETTLEQMLGKNEDFTNVEVEDFIQSLNPKEQIIVRALLRNKTQYQIGKELGWSQVHVSRTVRKIRPRLTQYLAGENEEDMDKKRVRMIANEIMDIHCKPCKKKLEFYGKGKDPTDSLNRYCAVECPAGRDLKKLGEILDIKKESAPKPKRKNKIKVREEKKMTVVAEKKLTKELLVDLLAQGKKNKEIAEEFGLDLPKFYQMKKEWGLTQPRVKTPPIEKLEERVREQKETSWQSPPFVQEMPKIEAFPFEEYEALKAEINALREEAGTLRADNGQLKEHVDSLAEENRDLKIQIDELNNRPQPEPFNRELYQELADLKDQYRTTMNLLAQSGKDYQEMKAKFEASTTFIKAVL</sequence>
<dbReference type="RefSeq" id="WP_094250410.1">
    <property type="nucleotide sequence ID" value="NZ_JBHLXL010000001.1"/>
</dbReference>
<proteinExistence type="predicted"/>
<dbReference type="Gene3D" id="1.20.140.160">
    <property type="match status" value="1"/>
</dbReference>
<dbReference type="InterPro" id="IPR013325">
    <property type="entry name" value="RNA_pol_sigma_r2"/>
</dbReference>
<evidence type="ECO:0000256" key="5">
    <source>
        <dbReference type="SAM" id="Coils"/>
    </source>
</evidence>
<keyword evidence="4" id="KW-0804">Transcription</keyword>
<dbReference type="GO" id="GO:0003677">
    <property type="term" value="F:DNA binding"/>
    <property type="evidence" value="ECO:0007669"/>
    <property type="project" value="UniProtKB-KW"/>
</dbReference>
<comment type="caution">
    <text evidence="7">The sequence shown here is derived from an EMBL/GenBank/DDBJ whole genome shotgun (WGS) entry which is preliminary data.</text>
</comment>
<evidence type="ECO:0000259" key="6">
    <source>
        <dbReference type="Pfam" id="PF04542"/>
    </source>
</evidence>
<evidence type="ECO:0000256" key="2">
    <source>
        <dbReference type="ARBA" id="ARBA00023082"/>
    </source>
</evidence>
<dbReference type="Pfam" id="PF04542">
    <property type="entry name" value="Sigma70_r2"/>
    <property type="match status" value="1"/>
</dbReference>
<reference evidence="7 8" key="1">
    <citation type="submission" date="2017-07" db="EMBL/GenBank/DDBJ databases">
        <title>Fictibacillus sp. nov. GDSW-R2A3 Genome sequencing and assembly.</title>
        <authorList>
            <person name="Mayilraj S."/>
        </authorList>
    </citation>
    <scope>NUCLEOTIDE SEQUENCE [LARGE SCALE GENOMIC DNA]</scope>
    <source>
        <strain evidence="7 8">GDSW-R2A3</strain>
    </source>
</reference>
<evidence type="ECO:0000313" key="7">
    <source>
        <dbReference type="EMBL" id="OYD58448.1"/>
    </source>
</evidence>
<evidence type="ECO:0000256" key="3">
    <source>
        <dbReference type="ARBA" id="ARBA00023125"/>
    </source>
</evidence>
<dbReference type="Gene3D" id="1.10.1740.10">
    <property type="match status" value="1"/>
</dbReference>